<organism evidence="3 4">
    <name type="scientific">Pseudomonas luteola</name>
    <dbReference type="NCBI Taxonomy" id="47886"/>
    <lineage>
        <taxon>Bacteria</taxon>
        <taxon>Pseudomonadati</taxon>
        <taxon>Pseudomonadota</taxon>
        <taxon>Gammaproteobacteria</taxon>
        <taxon>Pseudomonadales</taxon>
        <taxon>Pseudomonadaceae</taxon>
        <taxon>Pseudomonas</taxon>
    </lineage>
</organism>
<proteinExistence type="predicted"/>
<reference evidence="3 4" key="1">
    <citation type="submission" date="2018-06" db="EMBL/GenBank/DDBJ databases">
        <authorList>
            <consortium name="Pathogen Informatics"/>
            <person name="Doyle S."/>
        </authorList>
    </citation>
    <scope>NUCLEOTIDE SEQUENCE [LARGE SCALE GENOMIC DNA]</scope>
    <source>
        <strain evidence="3 4">NCTC11842</strain>
    </source>
</reference>
<accession>A0A2X2CR71</accession>
<keyword evidence="2" id="KW-0812">Transmembrane</keyword>
<dbReference type="EMBL" id="UAUF01000007">
    <property type="protein sequence ID" value="SPZ02515.1"/>
    <property type="molecule type" value="Genomic_DNA"/>
</dbReference>
<feature type="compositionally biased region" description="Basic and acidic residues" evidence="1">
    <location>
        <begin position="72"/>
        <end position="81"/>
    </location>
</feature>
<keyword evidence="2" id="KW-1133">Transmembrane helix</keyword>
<name>A0A2X2CR71_PSELU</name>
<dbReference type="AlphaFoldDB" id="A0A2X2CR71"/>
<evidence type="ECO:0000313" key="3">
    <source>
        <dbReference type="EMBL" id="SPZ02515.1"/>
    </source>
</evidence>
<sequence length="107" mass="11819">MWATFNLFEAWLATMLNKLGLPIRACRIASLIISWSLKGSLLLMMSYVAAWFVFLGALILAIPFLVNGAKKDPLPSERDPIEWTYGPDGPGGYRDGINIASLDTSKE</sequence>
<keyword evidence="2" id="KW-0472">Membrane</keyword>
<dbReference type="Proteomes" id="UP000250443">
    <property type="component" value="Unassembled WGS sequence"/>
</dbReference>
<gene>
    <name evidence="3" type="ORF">NCTC11842_00643</name>
</gene>
<evidence type="ECO:0000313" key="4">
    <source>
        <dbReference type="Proteomes" id="UP000250443"/>
    </source>
</evidence>
<evidence type="ECO:0000256" key="2">
    <source>
        <dbReference type="SAM" id="Phobius"/>
    </source>
</evidence>
<protein>
    <submittedName>
        <fullName evidence="3">Uncharacterized protein</fullName>
    </submittedName>
</protein>
<feature type="region of interest" description="Disordered" evidence="1">
    <location>
        <begin position="72"/>
        <end position="95"/>
    </location>
</feature>
<feature type="transmembrane region" description="Helical" evidence="2">
    <location>
        <begin position="44"/>
        <end position="66"/>
    </location>
</feature>
<evidence type="ECO:0000256" key="1">
    <source>
        <dbReference type="SAM" id="MobiDB-lite"/>
    </source>
</evidence>